<reference evidence="2" key="3">
    <citation type="submission" date="2016-07" db="EMBL/GenBank/DDBJ databases">
        <title>Evolution of pathogenesis and genome organization in the Tremellales.</title>
        <authorList>
            <person name="Cuomo C."/>
            <person name="Litvintseva A."/>
            <person name="Heitman J."/>
            <person name="Chen Y."/>
            <person name="Sun S."/>
            <person name="Springer D."/>
            <person name="Dromer F."/>
            <person name="Young S."/>
            <person name="Zeng Q."/>
            <person name="Chapman S."/>
            <person name="Gujja S."/>
            <person name="Saif S."/>
            <person name="Birren B."/>
        </authorList>
    </citation>
    <scope>NUCLEOTIDE SEQUENCE</scope>
    <source>
        <strain evidence="2">CBS 10737</strain>
    </source>
</reference>
<evidence type="ECO:0000313" key="3">
    <source>
        <dbReference type="EMBL" id="WWC66474.1"/>
    </source>
</evidence>
<feature type="compositionally biased region" description="Polar residues" evidence="1">
    <location>
        <begin position="808"/>
        <end position="820"/>
    </location>
</feature>
<evidence type="ECO:0000313" key="4">
    <source>
        <dbReference type="Proteomes" id="UP000094020"/>
    </source>
</evidence>
<organism evidence="2">
    <name type="scientific">Kwoniella pini CBS 10737</name>
    <dbReference type="NCBI Taxonomy" id="1296096"/>
    <lineage>
        <taxon>Eukaryota</taxon>
        <taxon>Fungi</taxon>
        <taxon>Dikarya</taxon>
        <taxon>Basidiomycota</taxon>
        <taxon>Agaricomycotina</taxon>
        <taxon>Tremellomycetes</taxon>
        <taxon>Tremellales</taxon>
        <taxon>Cryptococcaceae</taxon>
        <taxon>Kwoniella</taxon>
    </lineage>
</organism>
<protein>
    <submittedName>
        <fullName evidence="2">Uncharacterized protein</fullName>
    </submittedName>
</protein>
<dbReference type="EMBL" id="KI894007">
    <property type="protein sequence ID" value="OCF53643.1"/>
    <property type="molecule type" value="Genomic_DNA"/>
</dbReference>
<dbReference type="GeneID" id="30169318"/>
<reference evidence="3" key="2">
    <citation type="submission" date="2013-07" db="EMBL/GenBank/DDBJ databases">
        <authorList>
            <consortium name="The Broad Institute Genome Sequencing Platform"/>
            <person name="Cuomo C."/>
            <person name="Litvintseva A."/>
            <person name="Chen Y."/>
            <person name="Heitman J."/>
            <person name="Sun S."/>
            <person name="Springer D."/>
            <person name="Dromer F."/>
            <person name="Young S.K."/>
            <person name="Zeng Q."/>
            <person name="Gargeya S."/>
            <person name="Fitzgerald M."/>
            <person name="Abouelleil A."/>
            <person name="Alvarado L."/>
            <person name="Berlin A.M."/>
            <person name="Chapman S.B."/>
            <person name="Dewar J."/>
            <person name="Goldberg J."/>
            <person name="Griggs A."/>
            <person name="Gujja S."/>
            <person name="Hansen M."/>
            <person name="Howarth C."/>
            <person name="Imamovic A."/>
            <person name="Larimer J."/>
            <person name="McCowan C."/>
            <person name="Murphy C."/>
            <person name="Pearson M."/>
            <person name="Priest M."/>
            <person name="Roberts A."/>
            <person name="Saif S."/>
            <person name="Shea T."/>
            <person name="Sykes S."/>
            <person name="Wortman J."/>
            <person name="Nusbaum C."/>
            <person name="Birren B."/>
        </authorList>
    </citation>
    <scope>NUCLEOTIDE SEQUENCE</scope>
    <source>
        <strain evidence="3">CBS 10737</strain>
    </source>
</reference>
<reference evidence="3" key="4">
    <citation type="submission" date="2024-02" db="EMBL/GenBank/DDBJ databases">
        <title>Comparative genomics of Cryptococcus and Kwoniella reveals pathogenesis evolution and contrasting modes of karyotype evolution via chromosome fusion or intercentromeric recombination.</title>
        <authorList>
            <person name="Coelho M.A."/>
            <person name="David-Palma M."/>
            <person name="Shea T."/>
            <person name="Bowers K."/>
            <person name="McGinley-Smith S."/>
            <person name="Mohammad A.W."/>
            <person name="Gnirke A."/>
            <person name="Yurkov A.M."/>
            <person name="Nowrousian M."/>
            <person name="Sun S."/>
            <person name="Cuomo C.A."/>
            <person name="Heitman J."/>
        </authorList>
    </citation>
    <scope>NUCLEOTIDE SEQUENCE</scope>
    <source>
        <strain evidence="3">CBS 10737</strain>
    </source>
</reference>
<feature type="region of interest" description="Disordered" evidence="1">
    <location>
        <begin position="136"/>
        <end position="172"/>
    </location>
</feature>
<sequence>MDTCALNMIPQAGNSSTSIVLGPPITPTTKMSAIPLEDNDFGLDDIRQFTPKPLNRSLPSAPPESSRTVRRSLDSSYSCHSTFSSHTNSYSNRTPPSHQRSASLSRESSYTSCNPNTEDDNRCRVSFDATPVQPSVAAFPSNYRQNSHSRRMSGGSFGQVQDENQERNDQEEADKQINFKKARFLEAPLISRSNLSASSDIRRSYMSAFNGEEEPELYAEEFRIPVDENIRSIPGVVGLGEGWAGGPQSKPKKKWYSRRTTVEEDPLSLWNEDKVISPNTSPLKGLWSKSKRNLFGQSSPALLDSTQGSEPPRSLSRIGRLFSMSRPNLTTTDQSPSGPRASSKPMKDMSKRSSLGIFSSSEITLHPNIPSTVIPSSPSMPILALAEPTTPIPRRHRQYSRSTLARSEGDSNSITDAIPIEASSPKRNSLRPPWRPSSMVITNRHSALVAADEGMGTSGSSTSIETPKSRESSCSPSSRGLALTRTATFGLNDIAAEQRIDEENASIEQELDDEWVQVRKGSSSSGLDSDKNKPLPRVPSPYRRPTTKQRKDSWLKRVKSALTASTSSSELSTLSETVDRLLPRRKSAKARKGSSEDYVADPIWCEPRMEPLKTSPIVPQRKSSRRSRRSSWMLRSSSSLSKRLSRLTEHEEGDDDRDLDIEEVDHANRLTASMDCRNLQENIERLDRQTPKRGKSFLGRRRSSNFSLLGIKSRRSSSVHPLDNVDGLPASVSMPTLSKLTAIDLNLHVDITGEGLGLEDILDEERRGSIVHSLGCMTPNLNNTREEVIQSTFDTLSAKSPDIKPKNHVNQGSPTTSSYRSKMKMRHNSLPLSTTTENHTRHRRTTTVSTINSSPSPSLITPRHPAELATFLNALTFMDADNGNEQERLENEIDLPTKANTKVGSAFDHNVVNDNLLHLPKSRKFSASTHRLSAESYLTQTSLYDTEEVVHGQAIRVESIGHFHKQASVISLEELGKNWSGGLQMTRS</sequence>
<proteinExistence type="predicted"/>
<feature type="compositionally biased region" description="Polar residues" evidence="1">
    <location>
        <begin position="88"/>
        <end position="116"/>
    </location>
</feature>
<evidence type="ECO:0000256" key="1">
    <source>
        <dbReference type="SAM" id="MobiDB-lite"/>
    </source>
</evidence>
<feature type="region of interest" description="Disordered" evidence="1">
    <location>
        <begin position="298"/>
        <end position="352"/>
    </location>
</feature>
<dbReference type="OrthoDB" id="2596859at2759"/>
<feature type="region of interest" description="Disordered" evidence="1">
    <location>
        <begin position="798"/>
        <end position="862"/>
    </location>
</feature>
<feature type="compositionally biased region" description="Low complexity" evidence="1">
    <location>
        <begin position="75"/>
        <end position="87"/>
    </location>
</feature>
<name>A0A1B9IDN5_9TREE</name>
<reference evidence="2" key="1">
    <citation type="submission" date="2013-07" db="EMBL/GenBank/DDBJ databases">
        <title>The Genome Sequence of Cryptococcus pinus CBS10737.</title>
        <authorList>
            <consortium name="The Broad Institute Genome Sequencing Platform"/>
            <person name="Cuomo C."/>
            <person name="Litvintseva A."/>
            <person name="Chen Y."/>
            <person name="Heitman J."/>
            <person name="Sun S."/>
            <person name="Springer D."/>
            <person name="Dromer F."/>
            <person name="Young S.K."/>
            <person name="Zeng Q."/>
            <person name="Gargeya S."/>
            <person name="Fitzgerald M."/>
            <person name="Abouelleil A."/>
            <person name="Alvarado L."/>
            <person name="Berlin A.M."/>
            <person name="Chapman S.B."/>
            <person name="Dewar J."/>
            <person name="Goldberg J."/>
            <person name="Griggs A."/>
            <person name="Gujja S."/>
            <person name="Hansen M."/>
            <person name="Howarth C."/>
            <person name="Imamovic A."/>
            <person name="Larimer J."/>
            <person name="McCowan C."/>
            <person name="Murphy C."/>
            <person name="Pearson M."/>
            <person name="Priest M."/>
            <person name="Roberts A."/>
            <person name="Saif S."/>
            <person name="Shea T."/>
            <person name="Sykes S."/>
            <person name="Wortman J."/>
            <person name="Nusbaum C."/>
            <person name="Birren B."/>
        </authorList>
    </citation>
    <scope>NUCLEOTIDE SEQUENCE [LARGE SCALE GENOMIC DNA]</scope>
    <source>
        <strain evidence="2">CBS 10737</strain>
    </source>
</reference>
<feature type="region of interest" description="Disordered" evidence="1">
    <location>
        <begin position="42"/>
        <end position="122"/>
    </location>
</feature>
<feature type="compositionally biased region" description="Polar residues" evidence="1">
    <location>
        <begin position="848"/>
        <end position="859"/>
    </location>
</feature>
<dbReference type="AlphaFoldDB" id="A0A1B9IDN5"/>
<feature type="region of interest" description="Disordered" evidence="1">
    <location>
        <begin position="451"/>
        <end position="480"/>
    </location>
</feature>
<dbReference type="EMBL" id="CP144519">
    <property type="protein sequence ID" value="WWC66474.1"/>
    <property type="molecule type" value="Genomic_DNA"/>
</dbReference>
<feature type="region of interest" description="Disordered" evidence="1">
    <location>
        <begin position="511"/>
        <end position="558"/>
    </location>
</feature>
<keyword evidence="4" id="KW-1185">Reference proteome</keyword>
<accession>A0A1B9IDN5</accession>
<dbReference type="Proteomes" id="UP000094020">
    <property type="component" value="Chromosome 1"/>
</dbReference>
<evidence type="ECO:0000313" key="2">
    <source>
        <dbReference type="EMBL" id="OCF53643.1"/>
    </source>
</evidence>
<dbReference type="KEGG" id="kpin:30169318"/>
<dbReference type="RefSeq" id="XP_019014862.1">
    <property type="nucleotide sequence ID" value="XM_019152724.1"/>
</dbReference>
<feature type="compositionally biased region" description="Polar residues" evidence="1">
    <location>
        <begin position="298"/>
        <end position="309"/>
    </location>
</feature>
<feature type="region of interest" description="Disordered" evidence="1">
    <location>
        <begin position="614"/>
        <end position="635"/>
    </location>
</feature>
<feature type="compositionally biased region" description="Polar residues" evidence="1">
    <location>
        <begin position="325"/>
        <end position="337"/>
    </location>
</feature>
<gene>
    <name evidence="2" type="ORF">I206_00949</name>
    <name evidence="3" type="ORF">I206_100376</name>
</gene>